<comment type="subcellular location">
    <subcellularLocation>
        <location evidence="2">Membrane</location>
        <topology evidence="2">Multi-pass membrane protein</topology>
    </subcellularLocation>
</comment>
<dbReference type="GO" id="GO:0020037">
    <property type="term" value="F:heme binding"/>
    <property type="evidence" value="ECO:0007669"/>
    <property type="project" value="InterPro"/>
</dbReference>
<dbReference type="PIRSF" id="PIRSF000169">
    <property type="entry name" value="SDH_D"/>
    <property type="match status" value="1"/>
</dbReference>
<feature type="transmembrane region" description="Helical" evidence="5">
    <location>
        <begin position="84"/>
        <end position="111"/>
    </location>
</feature>
<dbReference type="Gene3D" id="1.20.1300.10">
    <property type="entry name" value="Fumarate reductase/succinate dehydrogenase, transmembrane subunit"/>
    <property type="match status" value="1"/>
</dbReference>
<feature type="binding site" description="axial binding residue" evidence="4">
    <location>
        <position position="67"/>
    </location>
    <ligand>
        <name>heme</name>
        <dbReference type="ChEBI" id="CHEBI:30413"/>
        <note>ligand shared with second transmembrane subunit</note>
    </ligand>
    <ligandPart>
        <name>Fe</name>
        <dbReference type="ChEBI" id="CHEBI:18248"/>
    </ligandPart>
</feature>
<feature type="transmembrane region" description="Helical" evidence="5">
    <location>
        <begin position="12"/>
        <end position="33"/>
    </location>
</feature>
<keyword evidence="7" id="KW-1185">Reference proteome</keyword>
<proteinExistence type="predicted"/>
<dbReference type="GO" id="GO:0017004">
    <property type="term" value="P:cytochrome complex assembly"/>
    <property type="evidence" value="ECO:0007669"/>
    <property type="project" value="TreeGrafter"/>
</dbReference>
<evidence type="ECO:0000256" key="5">
    <source>
        <dbReference type="SAM" id="Phobius"/>
    </source>
</evidence>
<evidence type="ECO:0000256" key="2">
    <source>
        <dbReference type="ARBA" id="ARBA00004141"/>
    </source>
</evidence>
<comment type="function">
    <text evidence="1">Membrane-anchoring subunit of succinate dehydrogenase (SDH).</text>
</comment>
<keyword evidence="4" id="KW-0408">Iron</keyword>
<dbReference type="GO" id="GO:0046872">
    <property type="term" value="F:metal ion binding"/>
    <property type="evidence" value="ECO:0007669"/>
    <property type="project" value="UniProtKB-KW"/>
</dbReference>
<evidence type="ECO:0000313" key="6">
    <source>
        <dbReference type="EMBL" id="RBP43394.1"/>
    </source>
</evidence>
<dbReference type="AlphaFoldDB" id="A0A366HKK3"/>
<keyword evidence="5" id="KW-0472">Membrane</keyword>
<keyword evidence="5" id="KW-1133">Transmembrane helix</keyword>
<dbReference type="GO" id="GO:0005886">
    <property type="term" value="C:plasma membrane"/>
    <property type="evidence" value="ECO:0007669"/>
    <property type="project" value="TreeGrafter"/>
</dbReference>
<dbReference type="InterPro" id="IPR034804">
    <property type="entry name" value="SQR/QFR_C/D"/>
</dbReference>
<comment type="cofactor">
    <cofactor evidence="4">
        <name>heme</name>
        <dbReference type="ChEBI" id="CHEBI:30413"/>
    </cofactor>
    <text evidence="4">The heme is bound between the two transmembrane subunits.</text>
</comment>
<dbReference type="UniPathway" id="UPA00223"/>
<organism evidence="6 7">
    <name type="scientific">Eoetvoesiella caeni</name>
    <dbReference type="NCBI Taxonomy" id="645616"/>
    <lineage>
        <taxon>Bacteria</taxon>
        <taxon>Pseudomonadati</taxon>
        <taxon>Pseudomonadota</taxon>
        <taxon>Betaproteobacteria</taxon>
        <taxon>Burkholderiales</taxon>
        <taxon>Alcaligenaceae</taxon>
        <taxon>Eoetvoesiella</taxon>
    </lineage>
</organism>
<feature type="binding site" evidence="3">
    <location>
        <position position="79"/>
    </location>
    <ligand>
        <name>a ubiquinone</name>
        <dbReference type="ChEBI" id="CHEBI:16389"/>
    </ligand>
</feature>
<evidence type="ECO:0000256" key="4">
    <source>
        <dbReference type="PIRSR" id="PIRSR000169-2"/>
    </source>
</evidence>
<name>A0A366HKK3_9BURK</name>
<gene>
    <name evidence="6" type="ORF">DFR37_101526</name>
</gene>
<dbReference type="EMBL" id="QNRQ01000001">
    <property type="protein sequence ID" value="RBP43394.1"/>
    <property type="molecule type" value="Genomic_DNA"/>
</dbReference>
<sequence length="112" mass="12946">MKKSPVSGLKPWLIQRFTAIYLLFFFLFLLIYFAFYQPVSYEIWRDSMSSAEFIVPTSVFFIVLLVHAWVGLRDVVLDYIKPLSLRITALALLALFLISMAAWVMLVLFAAT</sequence>
<protein>
    <submittedName>
        <fullName evidence="6">Succinate dehydrogenase subunit D</fullName>
    </submittedName>
</protein>
<comment type="caution">
    <text evidence="6">The sequence shown here is derived from an EMBL/GenBank/DDBJ whole genome shotgun (WGS) entry which is preliminary data.</text>
</comment>
<dbReference type="InterPro" id="IPR014312">
    <property type="entry name" value="Succ_DH_anchor"/>
</dbReference>
<dbReference type="PANTHER" id="PTHR38689:SF1">
    <property type="entry name" value="SUCCINATE DEHYDROGENASE HYDROPHOBIC MEMBRANE ANCHOR SUBUNIT"/>
    <property type="match status" value="1"/>
</dbReference>
<keyword evidence="4" id="KW-0479">Metal-binding</keyword>
<accession>A0A366HKK3</accession>
<evidence type="ECO:0000256" key="1">
    <source>
        <dbReference type="ARBA" id="ARBA00004050"/>
    </source>
</evidence>
<reference evidence="6 7" key="1">
    <citation type="submission" date="2018-06" db="EMBL/GenBank/DDBJ databases">
        <title>Genomic Encyclopedia of Type Strains, Phase IV (KMG-IV): sequencing the most valuable type-strain genomes for metagenomic binning, comparative biology and taxonomic classification.</title>
        <authorList>
            <person name="Goeker M."/>
        </authorList>
    </citation>
    <scope>NUCLEOTIDE SEQUENCE [LARGE SCALE GENOMIC DNA]</scope>
    <source>
        <strain evidence="6 7">DSM 25520</strain>
    </source>
</reference>
<keyword evidence="4" id="KW-0349">Heme</keyword>
<evidence type="ECO:0000256" key="3">
    <source>
        <dbReference type="PIRSR" id="PIRSR000169-1"/>
    </source>
</evidence>
<dbReference type="GO" id="GO:0009055">
    <property type="term" value="F:electron transfer activity"/>
    <property type="evidence" value="ECO:0007669"/>
    <property type="project" value="TreeGrafter"/>
</dbReference>
<keyword evidence="5" id="KW-0812">Transmembrane</keyword>
<evidence type="ECO:0000313" key="7">
    <source>
        <dbReference type="Proteomes" id="UP000253628"/>
    </source>
</evidence>
<dbReference type="Proteomes" id="UP000253628">
    <property type="component" value="Unassembled WGS sequence"/>
</dbReference>
<dbReference type="GO" id="GO:0006099">
    <property type="term" value="P:tricarboxylic acid cycle"/>
    <property type="evidence" value="ECO:0007669"/>
    <property type="project" value="UniProtKB-UniPathway"/>
</dbReference>
<dbReference type="NCBIfam" id="TIGR02968">
    <property type="entry name" value="succ_dehyd_anc"/>
    <property type="match status" value="1"/>
</dbReference>
<dbReference type="PANTHER" id="PTHR38689">
    <property type="entry name" value="SUCCINATE DEHYDROGENASE HYDROPHOBIC MEMBRANE ANCHOR SUBUNIT"/>
    <property type="match status" value="1"/>
</dbReference>
<dbReference type="SUPFAM" id="SSF81343">
    <property type="entry name" value="Fumarate reductase respiratory complex transmembrane subunits"/>
    <property type="match status" value="1"/>
</dbReference>
<feature type="transmembrane region" description="Helical" evidence="5">
    <location>
        <begin position="53"/>
        <end position="72"/>
    </location>
</feature>